<keyword evidence="3 6" id="KW-0808">Transferase</keyword>
<feature type="active site" evidence="6">
    <location>
        <position position="73"/>
    </location>
</feature>
<dbReference type="EC" id="2.1.1.37" evidence="1"/>
<dbReference type="Pfam" id="PF00145">
    <property type="entry name" value="DNA_methylase"/>
    <property type="match status" value="2"/>
</dbReference>
<dbReference type="REBASE" id="303699">
    <property type="entry name" value="M.RinL182ORF1022P"/>
</dbReference>
<reference evidence="7 9" key="1">
    <citation type="submission" date="2009-08" db="EMBL/GenBank/DDBJ databases">
        <authorList>
            <person name="Weinstock G."/>
            <person name="Sodergren E."/>
            <person name="Clifton S."/>
            <person name="Fulton L."/>
            <person name="Fulton B."/>
            <person name="Courtney L."/>
            <person name="Fronick C."/>
            <person name="Harrison M."/>
            <person name="Strong C."/>
            <person name="Farmer C."/>
            <person name="Delahaunty K."/>
            <person name="Markovic C."/>
            <person name="Hall O."/>
            <person name="Minx P."/>
            <person name="Tomlinson C."/>
            <person name="Mitreva M."/>
            <person name="Nelson J."/>
            <person name="Hou S."/>
            <person name="Wollam A."/>
            <person name="Pepin K.H."/>
            <person name="Johnson M."/>
            <person name="Bhonagiri V."/>
            <person name="Nash W.E."/>
            <person name="Warren W."/>
            <person name="Chinwalla A."/>
            <person name="Mardis E.R."/>
            <person name="Wilson R.K."/>
        </authorList>
    </citation>
    <scope>NUCLEOTIDE SEQUENCE [LARGE SCALE GENOMIC DNA]</scope>
    <source>
        <strain evidence="7 9">L1-82</strain>
    </source>
</reference>
<dbReference type="PRINTS" id="PR00105">
    <property type="entry name" value="C5METTRFRASE"/>
</dbReference>
<dbReference type="HOGENOM" id="CLU_006958_0_3_9"/>
<dbReference type="SUPFAM" id="SSF53335">
    <property type="entry name" value="S-adenosyl-L-methionine-dependent methyltransferases"/>
    <property type="match status" value="1"/>
</dbReference>
<evidence type="ECO:0000256" key="1">
    <source>
        <dbReference type="ARBA" id="ARBA00011975"/>
    </source>
</evidence>
<dbReference type="InterPro" id="IPR029063">
    <property type="entry name" value="SAM-dependent_MTases_sf"/>
</dbReference>
<dbReference type="PROSITE" id="PS51679">
    <property type="entry name" value="SAM_MT_C5"/>
    <property type="match status" value="1"/>
</dbReference>
<comment type="similarity">
    <text evidence="6">Belongs to the class I-like SAM-binding methyltransferase superfamily. C5-methyltransferase family.</text>
</comment>
<dbReference type="EMBL" id="LR027880">
    <property type="protein sequence ID" value="VCV21152.1"/>
    <property type="molecule type" value="Genomic_DNA"/>
</dbReference>
<dbReference type="PANTHER" id="PTHR46098:SF1">
    <property type="entry name" value="TRNA (CYTOSINE(38)-C(5))-METHYLTRANSFERASE"/>
    <property type="match status" value="1"/>
</dbReference>
<evidence type="ECO:0000256" key="3">
    <source>
        <dbReference type="ARBA" id="ARBA00022679"/>
    </source>
</evidence>
<evidence type="ECO:0000256" key="2">
    <source>
        <dbReference type="ARBA" id="ARBA00022603"/>
    </source>
</evidence>
<dbReference type="GO" id="GO:0009307">
    <property type="term" value="P:DNA restriction-modification system"/>
    <property type="evidence" value="ECO:0007669"/>
    <property type="project" value="UniProtKB-KW"/>
</dbReference>
<reference evidence="8 10" key="2">
    <citation type="submission" date="2018-09" db="EMBL/GenBank/DDBJ databases">
        <authorList>
            <person name="Petit M.-A."/>
            <person name="Lossouarn J."/>
        </authorList>
    </citation>
    <scope>NUCLEOTIDE SEQUENCE [LARGE SCALE GENOMIC DNA]</scope>
    <source>
        <strain evidence="8 10">L1-82</strain>
    </source>
</reference>
<evidence type="ECO:0000256" key="5">
    <source>
        <dbReference type="ARBA" id="ARBA00022747"/>
    </source>
</evidence>
<dbReference type="AlphaFoldDB" id="C7G6P5"/>
<proteinExistence type="inferred from homology"/>
<dbReference type="Proteomes" id="UP000004828">
    <property type="component" value="Unassembled WGS sequence"/>
</dbReference>
<protein>
    <recommendedName>
        <fullName evidence="1">DNA (cytosine-5-)-methyltransferase</fullName>
        <ecNumber evidence="1">2.1.1.37</ecNumber>
    </recommendedName>
</protein>
<evidence type="ECO:0000256" key="6">
    <source>
        <dbReference type="PROSITE-ProRule" id="PRU01016"/>
    </source>
</evidence>
<dbReference type="EMBL" id="ABYJ02000028">
    <property type="protein sequence ID" value="EEV02507.1"/>
    <property type="molecule type" value="Genomic_DNA"/>
</dbReference>
<organism evidence="7 9">
    <name type="scientific">Roseburia intestinalis L1-82</name>
    <dbReference type="NCBI Taxonomy" id="536231"/>
    <lineage>
        <taxon>Bacteria</taxon>
        <taxon>Bacillati</taxon>
        <taxon>Bacillota</taxon>
        <taxon>Clostridia</taxon>
        <taxon>Lachnospirales</taxon>
        <taxon>Lachnospiraceae</taxon>
        <taxon>Roseburia</taxon>
    </lineage>
</organism>
<dbReference type="Proteomes" id="UP000294398">
    <property type="component" value="Chromosome"/>
</dbReference>
<keyword evidence="4 6" id="KW-0949">S-adenosyl-L-methionine</keyword>
<name>C7G6P5_9FIRM</name>
<dbReference type="InterPro" id="IPR001525">
    <property type="entry name" value="C5_MeTfrase"/>
</dbReference>
<dbReference type="GO" id="GO:0032259">
    <property type="term" value="P:methylation"/>
    <property type="evidence" value="ECO:0007669"/>
    <property type="project" value="UniProtKB-KW"/>
</dbReference>
<keyword evidence="10" id="KW-1185">Reference proteome</keyword>
<dbReference type="PANTHER" id="PTHR46098">
    <property type="entry name" value="TRNA (CYTOSINE(38)-C(5))-METHYLTRANSFERASE"/>
    <property type="match status" value="1"/>
</dbReference>
<sequence>MQPIVNDFFCGCGGMGVGFLNAGYKIAGAWDFDKYAVQSYDHNVGHHVKQADIKEMTWQDVPFAHVWAFGFPCQDLSVAGKQAGLLLKCQDCDSDFAIDPSNFTGQTTCPNCGSKNYKAASRSGCFYEIMRLIDETREHAPNSLPAVLVAENVKGLTPYIPVLTAELKQRGYIAHVKLYNSKFWNVAQNRERYYIAATRDDLPDVLQMPAQNEDPENVPKLSLFLDDNVPERFYIPNEKAQKIIEQALKRLETLGKVHATITPDRIEKRQNGRRAKDDEDPMFTLTAQDLHGVIIQTEEDDENGVIVSEICTETGLLDPNGCGKTLRVGGGGR</sequence>
<accession>C7G6P5</accession>
<keyword evidence="5" id="KW-0680">Restriction system</keyword>
<dbReference type="InterPro" id="IPR050750">
    <property type="entry name" value="C5-MTase"/>
</dbReference>
<evidence type="ECO:0000313" key="8">
    <source>
        <dbReference type="EMBL" id="VCV21152.1"/>
    </source>
</evidence>
<evidence type="ECO:0000313" key="9">
    <source>
        <dbReference type="Proteomes" id="UP000004828"/>
    </source>
</evidence>
<dbReference type="Gene3D" id="3.40.50.150">
    <property type="entry name" value="Vaccinia Virus protein VP39"/>
    <property type="match status" value="1"/>
</dbReference>
<dbReference type="RefSeq" id="WP_006855697.1">
    <property type="nucleotide sequence ID" value="NZ_GG692714.1"/>
</dbReference>
<dbReference type="GeneID" id="61432298"/>
<evidence type="ECO:0000256" key="4">
    <source>
        <dbReference type="ARBA" id="ARBA00022691"/>
    </source>
</evidence>
<keyword evidence="2 6" id="KW-0489">Methyltransferase</keyword>
<dbReference type="GO" id="GO:0003886">
    <property type="term" value="F:DNA (cytosine-5-)-methyltransferase activity"/>
    <property type="evidence" value="ECO:0007669"/>
    <property type="project" value="UniProtKB-EC"/>
</dbReference>
<evidence type="ECO:0000313" key="7">
    <source>
        <dbReference type="EMBL" id="EEV02507.1"/>
    </source>
</evidence>
<gene>
    <name evidence="8" type="primary">hhaIM</name>
    <name evidence="8" type="ORF">RIL182_01022</name>
    <name evidence="7" type="ORF">ROSINTL182_05560</name>
</gene>
<evidence type="ECO:0000313" key="10">
    <source>
        <dbReference type="Proteomes" id="UP000294398"/>
    </source>
</evidence>